<feature type="repeat" description="PPR" evidence="2">
    <location>
        <begin position="299"/>
        <end position="333"/>
    </location>
</feature>
<evidence type="ECO:0000313" key="3">
    <source>
        <dbReference type="EMBL" id="KAJ8763885.1"/>
    </source>
</evidence>
<dbReference type="GO" id="GO:0009451">
    <property type="term" value="P:RNA modification"/>
    <property type="evidence" value="ECO:0007669"/>
    <property type="project" value="InterPro"/>
</dbReference>
<keyword evidence="1" id="KW-0677">Repeat</keyword>
<evidence type="ECO:0000256" key="1">
    <source>
        <dbReference type="ARBA" id="ARBA00022737"/>
    </source>
</evidence>
<evidence type="ECO:0000313" key="4">
    <source>
        <dbReference type="Proteomes" id="UP001159364"/>
    </source>
</evidence>
<dbReference type="Pfam" id="PF20431">
    <property type="entry name" value="E_motif"/>
    <property type="match status" value="1"/>
</dbReference>
<reference evidence="3 4" key="1">
    <citation type="submission" date="2021-09" db="EMBL/GenBank/DDBJ databases">
        <title>Genomic insights and catalytic innovation underlie evolution of tropane alkaloids biosynthesis.</title>
        <authorList>
            <person name="Wang Y.-J."/>
            <person name="Tian T."/>
            <person name="Huang J.-P."/>
            <person name="Huang S.-X."/>
        </authorList>
    </citation>
    <scope>NUCLEOTIDE SEQUENCE [LARGE SCALE GENOMIC DNA]</scope>
    <source>
        <strain evidence="3">KIB-2018</strain>
        <tissue evidence="3">Leaf</tissue>
    </source>
</reference>
<accession>A0AAV8TAX4</accession>
<dbReference type="NCBIfam" id="TIGR00756">
    <property type="entry name" value="PPR"/>
    <property type="match status" value="4"/>
</dbReference>
<organism evidence="3 4">
    <name type="scientific">Erythroxylum novogranatense</name>
    <dbReference type="NCBI Taxonomy" id="1862640"/>
    <lineage>
        <taxon>Eukaryota</taxon>
        <taxon>Viridiplantae</taxon>
        <taxon>Streptophyta</taxon>
        <taxon>Embryophyta</taxon>
        <taxon>Tracheophyta</taxon>
        <taxon>Spermatophyta</taxon>
        <taxon>Magnoliopsida</taxon>
        <taxon>eudicotyledons</taxon>
        <taxon>Gunneridae</taxon>
        <taxon>Pentapetalae</taxon>
        <taxon>rosids</taxon>
        <taxon>fabids</taxon>
        <taxon>Malpighiales</taxon>
        <taxon>Erythroxylaceae</taxon>
        <taxon>Erythroxylum</taxon>
    </lineage>
</organism>
<dbReference type="InterPro" id="IPR046960">
    <property type="entry name" value="PPR_At4g14850-like_plant"/>
</dbReference>
<feature type="repeat" description="PPR" evidence="2">
    <location>
        <begin position="159"/>
        <end position="193"/>
    </location>
</feature>
<feature type="repeat" description="PPR" evidence="2">
    <location>
        <begin position="402"/>
        <end position="436"/>
    </location>
</feature>
<dbReference type="FunFam" id="1.25.40.10:FF:000996">
    <property type="entry name" value="Small kernel1"/>
    <property type="match status" value="1"/>
</dbReference>
<dbReference type="PANTHER" id="PTHR47926:SF347">
    <property type="entry name" value="PENTATRICOPEPTIDE REPEAT-CONTAINING PROTEIN"/>
    <property type="match status" value="1"/>
</dbReference>
<name>A0AAV8TAX4_9ROSI</name>
<comment type="caution">
    <text evidence="3">The sequence shown here is derived from an EMBL/GenBank/DDBJ whole genome shotgun (WGS) entry which is preliminary data.</text>
</comment>
<dbReference type="InterPro" id="IPR011990">
    <property type="entry name" value="TPR-like_helical_dom_sf"/>
</dbReference>
<dbReference type="AlphaFoldDB" id="A0AAV8TAX4"/>
<evidence type="ECO:0000256" key="2">
    <source>
        <dbReference type="PROSITE-ProRule" id="PRU00708"/>
    </source>
</evidence>
<dbReference type="EMBL" id="JAIWQS010000005">
    <property type="protein sequence ID" value="KAJ8763885.1"/>
    <property type="molecule type" value="Genomic_DNA"/>
</dbReference>
<dbReference type="Proteomes" id="UP001159364">
    <property type="component" value="Linkage Group LG05"/>
</dbReference>
<dbReference type="PROSITE" id="PS51375">
    <property type="entry name" value="PPR"/>
    <property type="match status" value="5"/>
</dbReference>
<dbReference type="Pfam" id="PF01535">
    <property type="entry name" value="PPR"/>
    <property type="match status" value="5"/>
</dbReference>
<dbReference type="InterPro" id="IPR046848">
    <property type="entry name" value="E_motif"/>
</dbReference>
<protein>
    <recommendedName>
        <fullName evidence="5">Pentatricopeptide repeat-containing protein</fullName>
    </recommendedName>
</protein>
<feature type="repeat" description="PPR" evidence="2">
    <location>
        <begin position="437"/>
        <end position="472"/>
    </location>
</feature>
<keyword evidence="4" id="KW-1185">Reference proteome</keyword>
<dbReference type="Gene3D" id="1.25.40.10">
    <property type="entry name" value="Tetratricopeptide repeat domain"/>
    <property type="match status" value="5"/>
</dbReference>
<proteinExistence type="predicted"/>
<dbReference type="GO" id="GO:0003723">
    <property type="term" value="F:RNA binding"/>
    <property type="evidence" value="ECO:0007669"/>
    <property type="project" value="InterPro"/>
</dbReference>
<feature type="repeat" description="PPR" evidence="2">
    <location>
        <begin position="89"/>
        <end position="123"/>
    </location>
</feature>
<evidence type="ECO:0008006" key="5">
    <source>
        <dbReference type="Google" id="ProtNLM"/>
    </source>
</evidence>
<sequence length="626" mass="69126">MNIFSAPKTSTSVVARSATLLSQSQTLLHLLQLSVADYSLILTQQCHARMLSLGFAQNPLLATKLISAYATCGVPNESRLVFDSLQLKSVYLCNSLINGYAKNHVYSDALGLFQRMWFLGVAADDYTLATILKVCSEATDLDAGKLVHGRCVRTGFVFDVVVANSLMSMYCKSGEFSESLKVFDQMPHRNVSSWNVVIAGHVDTGDRYCGKQIFDFVKDMQLDGLKPDAFTVSTLLPLCSEDVEKLDYGRQLHGYAVRNKLGLGFGLDFHLGCCLIDFYSRIKRVVLGRRVFNQIETRNVYTWTAMINGYVKNGALEEGLVLFDEMQRKDRVRPSRVSLVSILPACSSVTGLNGVKQIHGYAIRREWNIDVSLSNALIDMYSKCGSLNYAIRVFEDESVSGDAISWSSMMSGYGLHGKGEEATCLYHKMLQLGNKPDTIALVGVLSACGRSGLVDEGLQIYNSAINEYGIKPTVEICACVADMLGRSGQLSQALEFIKTMPMEPGPSVWGALVSASIVHGNPEIQDLAYRFLIQLEPENPSNYISLSNLHASSKKWDTVAQVRTMMKQRGLTKTPGCSWISINGITHSFYAYDKLHPSSESIYEMLDGLLLLMKGAARSLDSEKMK</sequence>
<dbReference type="InterPro" id="IPR002885">
    <property type="entry name" value="PPR_rpt"/>
</dbReference>
<dbReference type="PANTHER" id="PTHR47926">
    <property type="entry name" value="PENTATRICOPEPTIDE REPEAT-CONTAINING PROTEIN"/>
    <property type="match status" value="1"/>
</dbReference>
<gene>
    <name evidence="3" type="ORF">K2173_003667</name>
</gene>